<gene>
    <name evidence="1" type="ORF">RE6C_03956</name>
</gene>
<keyword evidence="2" id="KW-1185">Reference proteome</keyword>
<organism evidence="1 2">
    <name type="scientific">Rhodopirellula europaea 6C</name>
    <dbReference type="NCBI Taxonomy" id="1263867"/>
    <lineage>
        <taxon>Bacteria</taxon>
        <taxon>Pseudomonadati</taxon>
        <taxon>Planctomycetota</taxon>
        <taxon>Planctomycetia</taxon>
        <taxon>Pirellulales</taxon>
        <taxon>Pirellulaceae</taxon>
        <taxon>Rhodopirellula</taxon>
    </lineage>
</organism>
<evidence type="ECO:0000313" key="2">
    <source>
        <dbReference type="Proteomes" id="UP000011529"/>
    </source>
</evidence>
<evidence type="ECO:0000313" key="1">
    <source>
        <dbReference type="EMBL" id="EMB15310.1"/>
    </source>
</evidence>
<reference evidence="1" key="1">
    <citation type="submission" date="2012-11" db="EMBL/GenBank/DDBJ databases">
        <title>Permanent draft genomes of Rhodopirellula europaea strain SH398 and 6C.</title>
        <authorList>
            <person name="Richter M."/>
            <person name="Richter-Heitmann T."/>
            <person name="Frank C."/>
            <person name="Harder J."/>
            <person name="Glockner F.O."/>
        </authorList>
    </citation>
    <scope>NUCLEOTIDE SEQUENCE</scope>
    <source>
        <strain evidence="1">6C</strain>
    </source>
</reference>
<accession>M2ADW8</accession>
<proteinExistence type="predicted"/>
<comment type="caution">
    <text evidence="1">The sequence shown here is derived from an EMBL/GenBank/DDBJ whole genome shotgun (WGS) entry which is preliminary data.</text>
</comment>
<name>M2ADW8_9BACT</name>
<reference evidence="1" key="2">
    <citation type="journal article" date="2013" name="Mar. Genomics">
        <title>Expression of sulfatases in Rhodopirellula baltica and the diversity of sulfatases in the genus Rhodopirellula.</title>
        <authorList>
            <person name="Wegner C.E."/>
            <person name="Richter-Heitmann T."/>
            <person name="Klindworth A."/>
            <person name="Klockow C."/>
            <person name="Richter M."/>
            <person name="Achstetter T."/>
            <person name="Glockner F.O."/>
            <person name="Harder J."/>
        </authorList>
    </citation>
    <scope>NUCLEOTIDE SEQUENCE [LARGE SCALE GENOMIC DNA]</scope>
    <source>
        <strain evidence="1">6C</strain>
    </source>
</reference>
<dbReference type="Proteomes" id="UP000011529">
    <property type="component" value="Unassembled WGS sequence"/>
</dbReference>
<dbReference type="PATRIC" id="fig|1263867.3.peg.4238"/>
<protein>
    <submittedName>
        <fullName evidence="1">Uncharacterized protein</fullName>
    </submittedName>
</protein>
<dbReference type="AlphaFoldDB" id="M2ADW8"/>
<sequence>MQHAPLPPGCSEELLVWETSLPSAEVASDHQHAHQCGDLCALCNARTLAESPIAVSVHRETVRCTANQRIESTTLEDSADCWRPYTRGPPSLT</sequence>
<dbReference type="EMBL" id="ANMO01000181">
    <property type="protein sequence ID" value="EMB15310.1"/>
    <property type="molecule type" value="Genomic_DNA"/>
</dbReference>